<reference evidence="1 2" key="1">
    <citation type="submission" date="2020-11" db="EMBL/GenBank/DDBJ databases">
        <title>Draft Genome Sequence and Secondary Metabolite Biosynthetic Potential of the Lysobacter niastensis Type strain DSM 18481.</title>
        <authorList>
            <person name="Turrini P."/>
            <person name="Artuso I."/>
            <person name="Tescari M."/>
            <person name="Lugli G.A."/>
            <person name="Frangipani E."/>
            <person name="Ventura M."/>
            <person name="Visca P."/>
        </authorList>
    </citation>
    <scope>NUCLEOTIDE SEQUENCE [LARGE SCALE GENOMIC DNA]</scope>
    <source>
        <strain evidence="1 2">DSM 18481</strain>
    </source>
</reference>
<dbReference type="PANTHER" id="PTHR10668">
    <property type="entry name" value="PHYTOENE DEHYDROGENASE"/>
    <property type="match status" value="1"/>
</dbReference>
<dbReference type="Pfam" id="PF13450">
    <property type="entry name" value="NAD_binding_8"/>
    <property type="match status" value="1"/>
</dbReference>
<dbReference type="PANTHER" id="PTHR10668:SF103">
    <property type="entry name" value="PYRIDINE NUCLEOTIDE-DISULFIDE OXIDOREDUCTASE DOMAIN-CONTAINING PROTEIN 2"/>
    <property type="match status" value="1"/>
</dbReference>
<keyword evidence="2" id="KW-1185">Reference proteome</keyword>
<dbReference type="SUPFAM" id="SSF51905">
    <property type="entry name" value="FAD/NAD(P)-binding domain"/>
    <property type="match status" value="1"/>
</dbReference>
<dbReference type="Gene3D" id="3.50.50.60">
    <property type="entry name" value="FAD/NAD(P)-binding domain"/>
    <property type="match status" value="2"/>
</dbReference>
<name>A0ABS0B8Q3_9GAMM</name>
<dbReference type="Proteomes" id="UP001429984">
    <property type="component" value="Unassembled WGS sequence"/>
</dbReference>
<accession>A0ABS0B8Q3</accession>
<protein>
    <submittedName>
        <fullName evidence="1">NAD(P)/FAD-dependent oxidoreductase</fullName>
    </submittedName>
</protein>
<dbReference type="RefSeq" id="WP_194930684.1">
    <property type="nucleotide sequence ID" value="NZ_JADLZT010000004.1"/>
</dbReference>
<evidence type="ECO:0000313" key="1">
    <source>
        <dbReference type="EMBL" id="MBF6024087.1"/>
    </source>
</evidence>
<proteinExistence type="predicted"/>
<organism evidence="1 2">
    <name type="scientific">Lysobacter niastensis</name>
    <dbReference type="NCBI Taxonomy" id="380629"/>
    <lineage>
        <taxon>Bacteria</taxon>
        <taxon>Pseudomonadati</taxon>
        <taxon>Pseudomonadota</taxon>
        <taxon>Gammaproteobacteria</taxon>
        <taxon>Lysobacterales</taxon>
        <taxon>Lysobacteraceae</taxon>
        <taxon>Lysobacter</taxon>
    </lineage>
</organism>
<sequence length="506" mass="54016">MGANNTFDAIVVGAGHNGLVAANYLAKAGKKVLVLERRADAGGQLAGASFDGQAYPPLHAGGRLRPDIVRDLDLARFGLSDADSVDAVYTSMLPDGRTLSLSSKPNDAKTLESIRQFSAKDAGAWPEFAAFMDRAAAFLDAAYRTPMPRLPNIGLAEGWPLAKLAWTLRRLGGRDMFRVIRAMSMSAVELTEEWFESEELKAAIAAVAIHGHTLGSMSAGTGYTLMHNWLNRGGVAHRAPAGGSVRIAEALVAALKSRGGEVRTAAAVAQIVVDRQRATGVRLESGEEILAGIVLSAADPRTTLLGLVGAPELPPEFVWHTRSIKMRGSQAKVHLLTDGKHGIPAGTVAIAPTLKYLERAFDAAKYGELAERPYLEVTTAGDVVSIHVQSAPYKLRHETWDTARARVEQLAVDTLAERFPQLKASVRSLRSITPVDLERDYSLTEGDPNHGQLILDQMFFMRPMPGWSTHLTPIDGLYLCGAGVHGGGGISGAAGRNAAQAVLKAK</sequence>
<evidence type="ECO:0000313" key="2">
    <source>
        <dbReference type="Proteomes" id="UP001429984"/>
    </source>
</evidence>
<dbReference type="InterPro" id="IPR036188">
    <property type="entry name" value="FAD/NAD-bd_sf"/>
</dbReference>
<dbReference type="EMBL" id="JADLZT010000004">
    <property type="protein sequence ID" value="MBF6024087.1"/>
    <property type="molecule type" value="Genomic_DNA"/>
</dbReference>
<comment type="caution">
    <text evidence="1">The sequence shown here is derived from an EMBL/GenBank/DDBJ whole genome shotgun (WGS) entry which is preliminary data.</text>
</comment>
<gene>
    <name evidence="1" type="ORF">IU514_08590</name>
</gene>